<gene>
    <name evidence="2" type="ORF">SAMN04487771_100679</name>
</gene>
<evidence type="ECO:0000259" key="1">
    <source>
        <dbReference type="Pfam" id="PF04577"/>
    </source>
</evidence>
<dbReference type="Proteomes" id="UP000199820">
    <property type="component" value="Unassembled WGS sequence"/>
</dbReference>
<keyword evidence="3" id="KW-1185">Reference proteome</keyword>
<proteinExistence type="predicted"/>
<accession>A0A1I0CAK8</accession>
<dbReference type="GO" id="GO:0016757">
    <property type="term" value="F:glycosyltransferase activity"/>
    <property type="evidence" value="ECO:0007669"/>
    <property type="project" value="InterPro"/>
</dbReference>
<reference evidence="2 3" key="1">
    <citation type="submission" date="2016-10" db="EMBL/GenBank/DDBJ databases">
        <authorList>
            <person name="de Groot N.N."/>
        </authorList>
    </citation>
    <scope>NUCLEOTIDE SEQUENCE [LARGE SCALE GENOMIC DNA]</scope>
    <source>
        <strain evidence="2 3">KH1P1</strain>
    </source>
</reference>
<evidence type="ECO:0000313" key="3">
    <source>
        <dbReference type="Proteomes" id="UP000199820"/>
    </source>
</evidence>
<dbReference type="Pfam" id="PF04577">
    <property type="entry name" value="Glyco_transf_61"/>
    <property type="match status" value="1"/>
</dbReference>
<evidence type="ECO:0000313" key="2">
    <source>
        <dbReference type="EMBL" id="SET16303.1"/>
    </source>
</evidence>
<dbReference type="InterPro" id="IPR049625">
    <property type="entry name" value="Glyco_transf_61_cat"/>
</dbReference>
<dbReference type="EMBL" id="FOIL01000006">
    <property type="protein sequence ID" value="SET16303.1"/>
    <property type="molecule type" value="Genomic_DNA"/>
</dbReference>
<organism evidence="2 3">
    <name type="scientific">[Clostridium] aminophilum</name>
    <dbReference type="NCBI Taxonomy" id="1526"/>
    <lineage>
        <taxon>Bacteria</taxon>
        <taxon>Bacillati</taxon>
        <taxon>Bacillota</taxon>
        <taxon>Clostridia</taxon>
        <taxon>Lachnospirales</taxon>
        <taxon>Lachnospiraceae</taxon>
    </lineage>
</organism>
<protein>
    <recommendedName>
        <fullName evidence="1">Glycosyltransferase 61 catalytic domain-containing protein</fullName>
    </recommendedName>
</protein>
<dbReference type="OrthoDB" id="7843421at2"/>
<dbReference type="AlphaFoldDB" id="A0A1I0CAK8"/>
<name>A0A1I0CAK8_9FIRM</name>
<feature type="domain" description="Glycosyltransferase 61 catalytic" evidence="1">
    <location>
        <begin position="95"/>
        <end position="286"/>
    </location>
</feature>
<sequence>MLNYDFLYSKEYYGKDLKVVHLEKKSLSWKKLNNVTLLPYKSIEGNLGGGLVDSSGEYIDGSGLHAGLGCAYDHNGEVSERDDTVVFLGLWPNIWGHCLTDNLRRLWVLDNTAFMEKYGKRKFVYIPFEDKDIIPNFQSLLSMIGCDRITLEPVRTVTRFREVILPDECFYRRNDGPRPFVREFGTRLYTEEYRNLIQKIRNCEKPRSIEKRTQKIYCSTRKRTRYNEFGERRLEIYFRKLGFEIIYPEEHSFEEQLNLFRNCSEFAATVGSVSHNIMFLREHTKVWLIPRTAFITEYQLAIDTLQDLEISYIDSTLSIYPDKKNPWTGPNFYIISDPLQKCFGTEINYAVDRVRFWVFRHLARTMHEDAQFSEYYRDAVKRYLPDVEEQILTSDFADFGRSIRRKIIKKMKLWQSVSMILKWMEM</sequence>